<organism evidence="2 3">
    <name type="scientific">Plasmopara halstedii</name>
    <name type="common">Downy mildew of sunflower</name>
    <dbReference type="NCBI Taxonomy" id="4781"/>
    <lineage>
        <taxon>Eukaryota</taxon>
        <taxon>Sar</taxon>
        <taxon>Stramenopiles</taxon>
        <taxon>Oomycota</taxon>
        <taxon>Peronosporomycetes</taxon>
        <taxon>Peronosporales</taxon>
        <taxon>Peronosporaceae</taxon>
        <taxon>Plasmopara</taxon>
    </lineage>
</organism>
<dbReference type="AlphaFoldDB" id="A0A0P1B7U4"/>
<feature type="region of interest" description="Disordered" evidence="1">
    <location>
        <begin position="44"/>
        <end position="66"/>
    </location>
</feature>
<evidence type="ECO:0000313" key="3">
    <source>
        <dbReference type="Proteomes" id="UP000054928"/>
    </source>
</evidence>
<accession>A0A0P1B7U4</accession>
<proteinExistence type="predicted"/>
<evidence type="ECO:0000256" key="1">
    <source>
        <dbReference type="SAM" id="MobiDB-lite"/>
    </source>
</evidence>
<dbReference type="GeneID" id="36402743"/>
<dbReference type="EMBL" id="CCYD01003101">
    <property type="protein sequence ID" value="CEG49953.1"/>
    <property type="molecule type" value="Genomic_DNA"/>
</dbReference>
<dbReference type="RefSeq" id="XP_024586322.1">
    <property type="nucleotide sequence ID" value="XM_024721198.1"/>
</dbReference>
<dbReference type="Proteomes" id="UP000054928">
    <property type="component" value="Unassembled WGS sequence"/>
</dbReference>
<sequence length="66" mass="7171">MGGRTTLSAFKLPPTADANSTGLILNHVFDLDLKAQSPSLAGIEENERDRKAKQSKIGLTMNMKKN</sequence>
<keyword evidence="3" id="KW-1185">Reference proteome</keyword>
<name>A0A0P1B7U4_PLAHL</name>
<reference evidence="3" key="1">
    <citation type="submission" date="2014-09" db="EMBL/GenBank/DDBJ databases">
        <authorList>
            <person name="Sharma Rahul"/>
            <person name="Thines Marco"/>
        </authorList>
    </citation>
    <scope>NUCLEOTIDE SEQUENCE [LARGE SCALE GENOMIC DNA]</scope>
</reference>
<evidence type="ECO:0000313" key="2">
    <source>
        <dbReference type="EMBL" id="CEG49953.1"/>
    </source>
</evidence>
<protein>
    <submittedName>
        <fullName evidence="2">Uncharacterized protein</fullName>
    </submittedName>
</protein>